<reference evidence="2 3" key="1">
    <citation type="submission" date="2015-05" db="EMBL/GenBank/DDBJ databases">
        <title>Genome sequencing and analysis of members of genus Stenotrophomonas.</title>
        <authorList>
            <person name="Patil P.P."/>
            <person name="Midha S."/>
            <person name="Patil P.B."/>
        </authorList>
    </citation>
    <scope>NUCLEOTIDE SEQUENCE [LARGE SCALE GENOMIC DNA]</scope>
    <source>
        <strain evidence="2 3">DSM 24757</strain>
    </source>
</reference>
<feature type="domain" description="NodB homology" evidence="1">
    <location>
        <begin position="86"/>
        <end position="195"/>
    </location>
</feature>
<dbReference type="CDD" id="cd10979">
    <property type="entry name" value="CE4_PuuE_like"/>
    <property type="match status" value="1"/>
</dbReference>
<dbReference type="AlphaFoldDB" id="A0A0R0DB68"/>
<keyword evidence="3" id="KW-1185">Reference proteome</keyword>
<dbReference type="SUPFAM" id="SSF88713">
    <property type="entry name" value="Glycoside hydrolase/deacetylase"/>
    <property type="match status" value="1"/>
</dbReference>
<dbReference type="Pfam" id="PF01522">
    <property type="entry name" value="Polysacc_deac_1"/>
    <property type="match status" value="1"/>
</dbReference>
<evidence type="ECO:0000313" key="2">
    <source>
        <dbReference type="EMBL" id="KRG79613.1"/>
    </source>
</evidence>
<accession>A0A0R0DB68</accession>
<protein>
    <submittedName>
        <fullName evidence="2">Polysaccharide deacetylase</fullName>
    </submittedName>
</protein>
<dbReference type="PANTHER" id="PTHR43123">
    <property type="entry name" value="POLYSACCHARIDE DEACETYLASE-RELATED"/>
    <property type="match status" value="1"/>
</dbReference>
<dbReference type="InterPro" id="IPR011330">
    <property type="entry name" value="Glyco_hydro/deAcase_b/a-brl"/>
</dbReference>
<proteinExistence type="predicted"/>
<dbReference type="PANTHER" id="PTHR43123:SF4">
    <property type="entry name" value="POLYSACCHARIDE DEACETYLASE"/>
    <property type="match status" value="1"/>
</dbReference>
<dbReference type="EMBL" id="LDJM01000002">
    <property type="protein sequence ID" value="KRG79613.1"/>
    <property type="molecule type" value="Genomic_DNA"/>
</dbReference>
<dbReference type="RefSeq" id="WP_057636262.1">
    <property type="nucleotide sequence ID" value="NZ_LDJM01000002.1"/>
</dbReference>
<gene>
    <name evidence="2" type="ORF">ABB30_00395</name>
</gene>
<evidence type="ECO:0000259" key="1">
    <source>
        <dbReference type="Pfam" id="PF01522"/>
    </source>
</evidence>
<dbReference type="InterPro" id="IPR002509">
    <property type="entry name" value="NODB_dom"/>
</dbReference>
<dbReference type="PATRIC" id="fig|336566.3.peg.1044"/>
<dbReference type="OrthoDB" id="9787041at2"/>
<dbReference type="GO" id="GO:0016810">
    <property type="term" value="F:hydrolase activity, acting on carbon-nitrogen (but not peptide) bonds"/>
    <property type="evidence" value="ECO:0007669"/>
    <property type="project" value="InterPro"/>
</dbReference>
<sequence>MSQDATNQDPRLDAYPKIGHGMDQDRYTWSMLAERAPVQWPGGKPLALWINLSLEHFPLNPKGEGFKPHGSMTMPYPDLRHYTLRDYGNRVGVFRVLDALKATGLQASLAINGELAVRYPALLRRLGATGFEFLAHGWNMDSVHYGGLDAAREAGFIADTLAALAPYAPAPISGWLSPARSQSENTPELLAAAGLSWFGDWVNDELPYAFSTANGELTSLPLSLELEDRFIVGENLHAESEYADQVIDACDFLLEEAQRTGAGRLLALNIHPWVMGQPHRIKHLERVLAYLAARSQLIYNAAPSQIIAATR</sequence>
<dbReference type="STRING" id="336566.ABB30_00395"/>
<name>A0A0R0DB68_9GAMM</name>
<dbReference type="GO" id="GO:0005975">
    <property type="term" value="P:carbohydrate metabolic process"/>
    <property type="evidence" value="ECO:0007669"/>
    <property type="project" value="InterPro"/>
</dbReference>
<dbReference type="Gene3D" id="3.20.20.370">
    <property type="entry name" value="Glycoside hydrolase/deacetylase"/>
    <property type="match status" value="1"/>
</dbReference>
<evidence type="ECO:0000313" key="3">
    <source>
        <dbReference type="Proteomes" id="UP000050956"/>
    </source>
</evidence>
<organism evidence="2 3">
    <name type="scientific">Stenotrophomonas ginsengisoli</name>
    <dbReference type="NCBI Taxonomy" id="336566"/>
    <lineage>
        <taxon>Bacteria</taxon>
        <taxon>Pseudomonadati</taxon>
        <taxon>Pseudomonadota</taxon>
        <taxon>Gammaproteobacteria</taxon>
        <taxon>Lysobacterales</taxon>
        <taxon>Lysobacteraceae</taxon>
        <taxon>Stenotrophomonas</taxon>
    </lineage>
</organism>
<comment type="caution">
    <text evidence="2">The sequence shown here is derived from an EMBL/GenBank/DDBJ whole genome shotgun (WGS) entry which is preliminary data.</text>
</comment>
<dbReference type="Proteomes" id="UP000050956">
    <property type="component" value="Unassembled WGS sequence"/>
</dbReference>